<keyword evidence="3" id="KW-1185">Reference proteome</keyword>
<dbReference type="GeneID" id="5324721"/>
<dbReference type="Proteomes" id="UP000001107">
    <property type="component" value="Chromosome"/>
</dbReference>
<dbReference type="PANTHER" id="PTHR39201:SF1">
    <property type="entry name" value="FLAVODOXIN-LIKE DOMAIN-CONTAINING PROTEIN"/>
    <property type="match status" value="1"/>
</dbReference>
<dbReference type="GO" id="GO:0009055">
    <property type="term" value="F:electron transfer activity"/>
    <property type="evidence" value="ECO:0007669"/>
    <property type="project" value="InterPro"/>
</dbReference>
<gene>
    <name evidence="2" type="ordered locus">Mevan_1418</name>
</gene>
<evidence type="ECO:0000313" key="2">
    <source>
        <dbReference type="EMBL" id="ABR55314.1"/>
    </source>
</evidence>
<reference evidence="2" key="1">
    <citation type="submission" date="2007-06" db="EMBL/GenBank/DDBJ databases">
        <title>Complete sequence of Methanococcus vannielii SB.</title>
        <authorList>
            <consortium name="US DOE Joint Genome Institute"/>
            <person name="Copeland A."/>
            <person name="Lucas S."/>
            <person name="Lapidus A."/>
            <person name="Barry K."/>
            <person name="Glavina del Rio T."/>
            <person name="Dalin E."/>
            <person name="Tice H."/>
            <person name="Pitluck S."/>
            <person name="Chain P."/>
            <person name="Malfatti S."/>
            <person name="Shin M."/>
            <person name="Vergez L."/>
            <person name="Schmutz J."/>
            <person name="Larimer F."/>
            <person name="Land M."/>
            <person name="Hauser L."/>
            <person name="Kyrpides N."/>
            <person name="Anderson I."/>
            <person name="Sieprawska-Lupa M."/>
            <person name="Whitman W.B."/>
            <person name="Richardson P."/>
        </authorList>
    </citation>
    <scope>NUCLEOTIDE SEQUENCE [LARGE SCALE GENOMIC DNA]</scope>
    <source>
        <strain evidence="2">SB</strain>
    </source>
</reference>
<dbReference type="InterPro" id="IPR001226">
    <property type="entry name" value="Flavodoxin_CS"/>
</dbReference>
<dbReference type="SUPFAM" id="SSF52218">
    <property type="entry name" value="Flavoproteins"/>
    <property type="match status" value="1"/>
</dbReference>
<evidence type="ECO:0000259" key="1">
    <source>
        <dbReference type="PROSITE" id="PS50902"/>
    </source>
</evidence>
<dbReference type="PROSITE" id="PS50902">
    <property type="entry name" value="FLAVODOXIN_LIKE"/>
    <property type="match status" value="1"/>
</dbReference>
<dbReference type="OrthoDB" id="73155at2157"/>
<sequence length="164" mass="19202">MREEKKLVIYYSLTGNTEFVAEMISKYASADILKIELLRDISENKVSRFLELLRFILFRKKPEIKDILIDIDEYDTIYIGTPVWAGNMAAPIRTFFSKYKFSKKKVAVFCTADKNIGKTLERMKNELLDNKIIGGTIFLDVLNKKEETNDYVKNWVDGMYMLKE</sequence>
<dbReference type="STRING" id="406327.Mevan_1418"/>
<dbReference type="HOGENOM" id="CLU_068890_1_2_2"/>
<dbReference type="InterPro" id="IPR008254">
    <property type="entry name" value="Flavodoxin/NO_synth"/>
</dbReference>
<dbReference type="PANTHER" id="PTHR39201">
    <property type="entry name" value="EXPORTED PROTEIN-RELATED"/>
    <property type="match status" value="1"/>
</dbReference>
<dbReference type="GO" id="GO:0010181">
    <property type="term" value="F:FMN binding"/>
    <property type="evidence" value="ECO:0007669"/>
    <property type="project" value="InterPro"/>
</dbReference>
<evidence type="ECO:0000313" key="3">
    <source>
        <dbReference type="Proteomes" id="UP000001107"/>
    </source>
</evidence>
<accession>A6US42</accession>
<organism evidence="2 3">
    <name type="scientific">Methanococcus vannielii (strain ATCC 35089 / DSM 1224 / JCM 13029 / OCM 148 / SB)</name>
    <dbReference type="NCBI Taxonomy" id="406327"/>
    <lineage>
        <taxon>Archaea</taxon>
        <taxon>Methanobacteriati</taxon>
        <taxon>Methanobacteriota</taxon>
        <taxon>Methanomada group</taxon>
        <taxon>Methanococci</taxon>
        <taxon>Methanococcales</taxon>
        <taxon>Methanococcaceae</taxon>
        <taxon>Methanococcus</taxon>
    </lineage>
</organism>
<dbReference type="Pfam" id="PF12682">
    <property type="entry name" value="Flavodoxin_4"/>
    <property type="match status" value="1"/>
</dbReference>
<dbReference type="RefSeq" id="WP_012066228.1">
    <property type="nucleotide sequence ID" value="NC_009634.1"/>
</dbReference>
<proteinExistence type="predicted"/>
<name>A6US42_METVS</name>
<dbReference type="eggNOG" id="arCOG00519">
    <property type="taxonomic scope" value="Archaea"/>
</dbReference>
<dbReference type="EMBL" id="CP000742">
    <property type="protein sequence ID" value="ABR55314.1"/>
    <property type="molecule type" value="Genomic_DNA"/>
</dbReference>
<protein>
    <submittedName>
        <fullName evidence="2">Flavodoxin</fullName>
    </submittedName>
</protein>
<feature type="domain" description="Flavodoxin-like" evidence="1">
    <location>
        <begin position="6"/>
        <end position="160"/>
    </location>
</feature>
<dbReference type="Gene3D" id="3.40.50.360">
    <property type="match status" value="1"/>
</dbReference>
<dbReference type="KEGG" id="mvn:Mevan_1418"/>
<dbReference type="AlphaFoldDB" id="A6US42"/>
<dbReference type="PROSITE" id="PS00201">
    <property type="entry name" value="FLAVODOXIN"/>
    <property type="match status" value="1"/>
</dbReference>
<dbReference type="InterPro" id="IPR029039">
    <property type="entry name" value="Flavoprotein-like_sf"/>
</dbReference>